<sequence length="321" mass="34482">MKAVRLHGIGTLRVEQPELPATPGGWVRIRVISAGICGSDLHNFQQGRWFAGEPVTPGHELFGVVEENPEPGSVLVPGQRVVADSRVWCGECPACQREAYNLCEHLGFVGEVFDGGFAQYVVLPLKNVLPVPDDVPDDIAVLSEPLGVALRVVNQLGVAEGAHVRVAGGGTIGGLAALLLHRLKHCRVCLQEPNAQRYQLLSSLIPFDEQQPYSYAVEATGKETVLSTLVDNITSGGRIAMVGIFHQTAQLDVNALVEREITLVGCSVFQDEQRQALALMASLASELRAIMAPPVPLDAVPEAYQQLIAGNNAWLKVVIVP</sequence>
<dbReference type="Pfam" id="PF08240">
    <property type="entry name" value="ADH_N"/>
    <property type="match status" value="1"/>
</dbReference>
<dbReference type="OrthoDB" id="9773078at2"/>
<keyword evidence="1" id="KW-0560">Oxidoreductase</keyword>
<organism evidence="4 5">
    <name type="scientific">Mangrovibacter plantisponsor</name>
    <dbReference type="NCBI Taxonomy" id="451513"/>
    <lineage>
        <taxon>Bacteria</taxon>
        <taxon>Pseudomonadati</taxon>
        <taxon>Pseudomonadota</taxon>
        <taxon>Gammaproteobacteria</taxon>
        <taxon>Enterobacterales</taxon>
        <taxon>Enterobacteriaceae</taxon>
        <taxon>Mangrovibacter</taxon>
    </lineage>
</organism>
<dbReference type="AlphaFoldDB" id="A0A317Q6V3"/>
<dbReference type="SUPFAM" id="SSF50129">
    <property type="entry name" value="GroES-like"/>
    <property type="match status" value="1"/>
</dbReference>
<gene>
    <name evidence="4" type="ORF">DES37_102386</name>
</gene>
<evidence type="ECO:0000313" key="5">
    <source>
        <dbReference type="Proteomes" id="UP000246744"/>
    </source>
</evidence>
<feature type="domain" description="Alcohol dehydrogenase-like C-terminal" evidence="2">
    <location>
        <begin position="211"/>
        <end position="281"/>
    </location>
</feature>
<evidence type="ECO:0000259" key="2">
    <source>
        <dbReference type="Pfam" id="PF00107"/>
    </source>
</evidence>
<dbReference type="Gene3D" id="3.40.50.720">
    <property type="entry name" value="NAD(P)-binding Rossmann-like Domain"/>
    <property type="match status" value="1"/>
</dbReference>
<dbReference type="SUPFAM" id="SSF51735">
    <property type="entry name" value="NAD(P)-binding Rossmann-fold domains"/>
    <property type="match status" value="1"/>
</dbReference>
<dbReference type="PANTHER" id="PTHR43401">
    <property type="entry name" value="L-THREONINE 3-DEHYDROGENASE"/>
    <property type="match status" value="1"/>
</dbReference>
<dbReference type="InterPro" id="IPR013154">
    <property type="entry name" value="ADH-like_N"/>
</dbReference>
<dbReference type="InterPro" id="IPR011032">
    <property type="entry name" value="GroES-like_sf"/>
</dbReference>
<evidence type="ECO:0000256" key="1">
    <source>
        <dbReference type="ARBA" id="ARBA00023002"/>
    </source>
</evidence>
<dbReference type="InterPro" id="IPR013149">
    <property type="entry name" value="ADH-like_C"/>
</dbReference>
<dbReference type="InterPro" id="IPR050129">
    <property type="entry name" value="Zn_alcohol_dh"/>
</dbReference>
<protein>
    <submittedName>
        <fullName evidence="4">(R,R)-butanediol dehydrogenase/meso-butanediol dehydrogenase/diacetyl reductase</fullName>
    </submittedName>
</protein>
<dbReference type="GO" id="GO:0016491">
    <property type="term" value="F:oxidoreductase activity"/>
    <property type="evidence" value="ECO:0007669"/>
    <property type="project" value="UniProtKB-KW"/>
</dbReference>
<dbReference type="Pfam" id="PF00107">
    <property type="entry name" value="ADH_zinc_N"/>
    <property type="match status" value="1"/>
</dbReference>
<dbReference type="PANTHER" id="PTHR43401:SF2">
    <property type="entry name" value="L-THREONINE 3-DEHYDROGENASE"/>
    <property type="match status" value="1"/>
</dbReference>
<dbReference type="InterPro" id="IPR036291">
    <property type="entry name" value="NAD(P)-bd_dom_sf"/>
</dbReference>
<evidence type="ECO:0000313" key="4">
    <source>
        <dbReference type="EMBL" id="PWW11775.1"/>
    </source>
</evidence>
<comment type="caution">
    <text evidence="4">The sequence shown here is derived from an EMBL/GenBank/DDBJ whole genome shotgun (WGS) entry which is preliminary data.</text>
</comment>
<reference evidence="4 5" key="1">
    <citation type="submission" date="2018-05" db="EMBL/GenBank/DDBJ databases">
        <title>Genomic Encyclopedia of Type Strains, Phase IV (KMG-IV): sequencing the most valuable type-strain genomes for metagenomic binning, comparative biology and taxonomic classification.</title>
        <authorList>
            <person name="Goeker M."/>
        </authorList>
    </citation>
    <scope>NUCLEOTIDE SEQUENCE [LARGE SCALE GENOMIC DNA]</scope>
    <source>
        <strain evidence="4 5">DSM 19579</strain>
    </source>
</reference>
<evidence type="ECO:0000259" key="3">
    <source>
        <dbReference type="Pfam" id="PF08240"/>
    </source>
</evidence>
<dbReference type="RefSeq" id="WP_110025010.1">
    <property type="nucleotide sequence ID" value="NZ_QGTS01000002.1"/>
</dbReference>
<dbReference type="EMBL" id="QGTS01000002">
    <property type="protein sequence ID" value="PWW11775.1"/>
    <property type="molecule type" value="Genomic_DNA"/>
</dbReference>
<name>A0A317Q6V3_9ENTR</name>
<accession>A0A317Q6V3</accession>
<proteinExistence type="predicted"/>
<feature type="domain" description="Alcohol dehydrogenase-like N-terminal" evidence="3">
    <location>
        <begin position="25"/>
        <end position="133"/>
    </location>
</feature>
<keyword evidence="5" id="KW-1185">Reference proteome</keyword>
<dbReference type="Proteomes" id="UP000246744">
    <property type="component" value="Unassembled WGS sequence"/>
</dbReference>
<dbReference type="Gene3D" id="3.90.180.10">
    <property type="entry name" value="Medium-chain alcohol dehydrogenases, catalytic domain"/>
    <property type="match status" value="1"/>
</dbReference>